<organism evidence="1 2">
    <name type="scientific">Diphasiastrum complanatum</name>
    <name type="common">Issler's clubmoss</name>
    <name type="synonym">Lycopodium complanatum</name>
    <dbReference type="NCBI Taxonomy" id="34168"/>
    <lineage>
        <taxon>Eukaryota</taxon>
        <taxon>Viridiplantae</taxon>
        <taxon>Streptophyta</taxon>
        <taxon>Embryophyta</taxon>
        <taxon>Tracheophyta</taxon>
        <taxon>Lycopodiopsida</taxon>
        <taxon>Lycopodiales</taxon>
        <taxon>Lycopodiaceae</taxon>
        <taxon>Lycopodioideae</taxon>
        <taxon>Diphasiastrum</taxon>
    </lineage>
</organism>
<reference evidence="2" key="1">
    <citation type="journal article" date="2024" name="Proc. Natl. Acad. Sci. U.S.A.">
        <title>Extraordinary preservation of gene collinearity over three hundred million years revealed in homosporous lycophytes.</title>
        <authorList>
            <person name="Li C."/>
            <person name="Wickell D."/>
            <person name="Kuo L.Y."/>
            <person name="Chen X."/>
            <person name="Nie B."/>
            <person name="Liao X."/>
            <person name="Peng D."/>
            <person name="Ji J."/>
            <person name="Jenkins J."/>
            <person name="Williams M."/>
            <person name="Shu S."/>
            <person name="Plott C."/>
            <person name="Barry K."/>
            <person name="Rajasekar S."/>
            <person name="Grimwood J."/>
            <person name="Han X."/>
            <person name="Sun S."/>
            <person name="Hou Z."/>
            <person name="He W."/>
            <person name="Dai G."/>
            <person name="Sun C."/>
            <person name="Schmutz J."/>
            <person name="Leebens-Mack J.H."/>
            <person name="Li F.W."/>
            <person name="Wang L."/>
        </authorList>
    </citation>
    <scope>NUCLEOTIDE SEQUENCE [LARGE SCALE GENOMIC DNA]</scope>
    <source>
        <strain evidence="2">cv. PW_Plant_1</strain>
    </source>
</reference>
<evidence type="ECO:0000313" key="2">
    <source>
        <dbReference type="Proteomes" id="UP001162992"/>
    </source>
</evidence>
<sequence>MALSFPLPSSSFFSDLGTRIELQCYSCFDIFQDTASLLSFGKYQASINETLKYEITGCTRSYYLQKSWMLSGLASSRRDAGFARCCSLANTGNAEVADPFSSLNESGGAEDFIPKAVDVAQAVAEASDPDSAKKAMRSDTGGGGGAGGNHRGYGGSGDDENGKGDDADKEDESYGPILNSEEVSREAKARGITLPADLAEAARSVGIEKLLLFRYFKLQGALWPLGSAIQSSALLRNRMLADPSFLFKLLTEVAIDAGCATFAEVQKRGKDFWNEFELYASDLVVGVVLDIVLVCMLAPFVQFGGRHPQGTMGRLSKVLNTFPSSMFEAERPGRSFTLNQRVGTLFVKGAQYGVVGFICGFIGQGIASSIMTFKRKLKKADEHDIPIPPLLQTAALWAVFMAVSSNTRYQIVNGLERVAEGSLLAKRVPQFAMAFTVGIRFANNIYGGMQFVDWARWAGVQ</sequence>
<keyword evidence="2" id="KW-1185">Reference proteome</keyword>
<gene>
    <name evidence="1" type="ORF">O6H91_04G107800</name>
</gene>
<dbReference type="EMBL" id="CM055095">
    <property type="protein sequence ID" value="KAJ7559945.1"/>
    <property type="molecule type" value="Genomic_DNA"/>
</dbReference>
<protein>
    <submittedName>
        <fullName evidence="1">Uncharacterized protein</fullName>
    </submittedName>
</protein>
<evidence type="ECO:0000313" key="1">
    <source>
        <dbReference type="EMBL" id="KAJ7559945.1"/>
    </source>
</evidence>
<name>A0ACC2E0N3_DIPCM</name>
<dbReference type="Proteomes" id="UP001162992">
    <property type="component" value="Chromosome 4"/>
</dbReference>
<proteinExistence type="predicted"/>
<comment type="caution">
    <text evidence="1">The sequence shown here is derived from an EMBL/GenBank/DDBJ whole genome shotgun (WGS) entry which is preliminary data.</text>
</comment>
<accession>A0ACC2E0N3</accession>